<organism evidence="3 4">
    <name type="scientific">Phytophthora nicotianae P1976</name>
    <dbReference type="NCBI Taxonomy" id="1317066"/>
    <lineage>
        <taxon>Eukaryota</taxon>
        <taxon>Sar</taxon>
        <taxon>Stramenopiles</taxon>
        <taxon>Oomycota</taxon>
        <taxon>Peronosporomycetes</taxon>
        <taxon>Peronosporales</taxon>
        <taxon>Peronosporaceae</taxon>
        <taxon>Phytophthora</taxon>
    </lineage>
</organism>
<reference evidence="3 4" key="1">
    <citation type="submission" date="2013-11" db="EMBL/GenBank/DDBJ databases">
        <title>The Genome Sequence of Phytophthora parasitica P1976.</title>
        <authorList>
            <consortium name="The Broad Institute Genomics Platform"/>
            <person name="Russ C."/>
            <person name="Tyler B."/>
            <person name="Panabieres F."/>
            <person name="Shan W."/>
            <person name="Tripathy S."/>
            <person name="Grunwald N."/>
            <person name="Machado M."/>
            <person name="Johnson C.S."/>
            <person name="Walker B."/>
            <person name="Young S."/>
            <person name="Zeng Q."/>
            <person name="Gargeya S."/>
            <person name="Fitzgerald M."/>
            <person name="Haas B."/>
            <person name="Abouelleil A."/>
            <person name="Allen A.W."/>
            <person name="Alvarado L."/>
            <person name="Arachchi H.M."/>
            <person name="Berlin A.M."/>
            <person name="Chapman S.B."/>
            <person name="Gainer-Dewar J."/>
            <person name="Goldberg J."/>
            <person name="Griggs A."/>
            <person name="Gujja S."/>
            <person name="Hansen M."/>
            <person name="Howarth C."/>
            <person name="Imamovic A."/>
            <person name="Ireland A."/>
            <person name="Larimer J."/>
            <person name="McCowan C."/>
            <person name="Murphy C."/>
            <person name="Pearson M."/>
            <person name="Poon T.W."/>
            <person name="Priest M."/>
            <person name="Roberts A."/>
            <person name="Saif S."/>
            <person name="Shea T."/>
            <person name="Sisk P."/>
            <person name="Sykes S."/>
            <person name="Wortman J."/>
            <person name="Nusbaum C."/>
            <person name="Birren B."/>
        </authorList>
    </citation>
    <scope>NUCLEOTIDE SEQUENCE [LARGE SCALE GENOMIC DNA]</scope>
    <source>
        <strain evidence="3 4">P1976</strain>
    </source>
</reference>
<evidence type="ECO:0000313" key="4">
    <source>
        <dbReference type="Proteomes" id="UP000028582"/>
    </source>
</evidence>
<evidence type="ECO:0000256" key="2">
    <source>
        <dbReference type="SAM" id="MobiDB-lite"/>
    </source>
</evidence>
<feature type="compositionally biased region" description="Basic and acidic residues" evidence="2">
    <location>
        <begin position="423"/>
        <end position="434"/>
    </location>
</feature>
<feature type="compositionally biased region" description="Acidic residues" evidence="2">
    <location>
        <begin position="135"/>
        <end position="145"/>
    </location>
</feature>
<feature type="region of interest" description="Disordered" evidence="2">
    <location>
        <begin position="423"/>
        <end position="443"/>
    </location>
</feature>
<accession>A0A081AMM4</accession>
<feature type="compositionally biased region" description="Polar residues" evidence="2">
    <location>
        <begin position="156"/>
        <end position="170"/>
    </location>
</feature>
<dbReference type="OrthoDB" id="164904at2759"/>
<dbReference type="Proteomes" id="UP000028582">
    <property type="component" value="Unassembled WGS sequence"/>
</dbReference>
<evidence type="ECO:0000313" key="3">
    <source>
        <dbReference type="EMBL" id="ETO80135.1"/>
    </source>
</evidence>
<feature type="compositionally biased region" description="Basic and acidic residues" evidence="2">
    <location>
        <begin position="100"/>
        <end position="115"/>
    </location>
</feature>
<dbReference type="InterPro" id="IPR026766">
    <property type="entry name" value="Fam133"/>
</dbReference>
<dbReference type="AlphaFoldDB" id="A0A081AMM4"/>
<evidence type="ECO:0000256" key="1">
    <source>
        <dbReference type="ARBA" id="ARBA00009569"/>
    </source>
</evidence>
<dbReference type="PANTHER" id="PTHR31911">
    <property type="entry name" value="PROTEIN FAM133"/>
    <property type="match status" value="1"/>
</dbReference>
<dbReference type="EMBL" id="ANJA01001035">
    <property type="protein sequence ID" value="ETO80135.1"/>
    <property type="molecule type" value="Genomic_DNA"/>
</dbReference>
<gene>
    <name evidence="3" type="ORF">F444_05299</name>
</gene>
<feature type="region of interest" description="Disordered" evidence="2">
    <location>
        <begin position="95"/>
        <end position="176"/>
    </location>
</feature>
<comment type="caution">
    <text evidence="3">The sequence shown here is derived from an EMBL/GenBank/DDBJ whole genome shotgun (WGS) entry which is preliminary data.</text>
</comment>
<comment type="similarity">
    <text evidence="1">Belongs to the FAM133 family.</text>
</comment>
<protein>
    <submittedName>
        <fullName evidence="3">Uncharacterized protein</fullName>
    </submittedName>
</protein>
<proteinExistence type="inferred from homology"/>
<feature type="compositionally biased region" description="Low complexity" evidence="2">
    <location>
        <begin position="123"/>
        <end position="134"/>
    </location>
</feature>
<dbReference type="PANTHER" id="PTHR31911:SF1">
    <property type="entry name" value="FAMILY WITH SEQUENCE SIMILARITY 133 MEMBER B-RELATED"/>
    <property type="match status" value="1"/>
</dbReference>
<feature type="non-terminal residue" evidence="3">
    <location>
        <position position="1"/>
    </location>
</feature>
<sequence>MASMTILSLYERILSHVNASELRHSSNAILQEEYSALDKSVGDVIATYAKAEEVRDAVNQLEQGKALTRRSNTLLEVMDSTLQLQQELHSKLTELADGMKVGDENKMGKRKRDEKEQEEDASSSDSSSSSSSSSSEDDSDVDEAEDLSKHKMQRVVGQSKQSNARKSATTSDKKNNSDLSLAHDTLAFLLKIRTVDQKIESTIKNQWAETLFNLKLILNRLSSRYAHTTDKSTAQVAARALEAAVVAFTMLESTPELAEDVRALFAVLSDACSKNEMLRFYFHRARAELESLEMNISRSISESSGEGTSVSAMSLDDQLLFFQNLVEKVKILPTREKAKHIIEALDVMQHAMANDSHCARQTEVRYSAEVVKNWIGAVPFQDDLGNEFESYAFNLAQYSKTLKGSSNQVGWKRRADNLLIKLNEKRKQSTEKSHAPPTTSKTTRKMMDRLKAIITQVEQWQDGIFALNQLDKAIKGFGEVMSYKSKDWNALADPNSRACMDKLVGYIQFIKKQAHHDKYLKAVNKWKRSVVKN</sequence>
<name>A0A081AMM4_PHYNI</name>